<dbReference type="GO" id="GO:0009699">
    <property type="term" value="P:phenylpropanoid biosynthetic process"/>
    <property type="evidence" value="ECO:0007669"/>
    <property type="project" value="UniProtKB-ARBA"/>
</dbReference>
<comment type="subunit">
    <text evidence="2 4">Homodimer.</text>
</comment>
<name>A0AAV9C4B1_ACOCL</name>
<dbReference type="EMBL" id="JAUJYO010000021">
    <property type="protein sequence ID" value="KAK1283918.1"/>
    <property type="molecule type" value="Genomic_DNA"/>
</dbReference>
<keyword evidence="3 4" id="KW-0964">Secreted</keyword>
<dbReference type="PANTHER" id="PTHR46215:SF1">
    <property type="entry name" value="DIRIGENT PROTEIN 18"/>
    <property type="match status" value="1"/>
</dbReference>
<comment type="similarity">
    <text evidence="1 4">Belongs to the plant dirigent protein family.</text>
</comment>
<keyword evidence="4" id="KW-0732">Signal</keyword>
<evidence type="ECO:0000256" key="3">
    <source>
        <dbReference type="ARBA" id="ARBA00022525"/>
    </source>
</evidence>
<sequence length="229" mass="23594">MSSLKTSPTPFFCLLLFITTMQLSPSVSPVGDLPGAATDPVLELYMRDVLGGPNPTARPITSLLGHIYNGHIPFIRPIRFGPPEEGITHGMGLSGSSFNPSQAQAHLSPDGLGLGFGTVTVIDDPLTDGPDIRSPVVGKARGVYVASSPDGATQMMAFTAVMEGGQSGSDSINFFGVYKSGAATSSHLSVTGGTGKFKNAGGFAEVRRLGPATGAAVEASLRISAHLTY</sequence>
<dbReference type="Pfam" id="PF03018">
    <property type="entry name" value="Dirigent"/>
    <property type="match status" value="1"/>
</dbReference>
<dbReference type="InterPro" id="IPR044859">
    <property type="entry name" value="Allene_oxi_cyc_Dirigent"/>
</dbReference>
<dbReference type="PANTHER" id="PTHR46215">
    <property type="entry name" value="DIRIGENT PROTEIN 24-RELATED"/>
    <property type="match status" value="1"/>
</dbReference>
<evidence type="ECO:0000313" key="6">
    <source>
        <dbReference type="Proteomes" id="UP001180020"/>
    </source>
</evidence>
<evidence type="ECO:0000256" key="1">
    <source>
        <dbReference type="ARBA" id="ARBA00010746"/>
    </source>
</evidence>
<feature type="signal peptide" evidence="4">
    <location>
        <begin position="1"/>
        <end position="26"/>
    </location>
</feature>
<feature type="chain" id="PRO_5043104739" description="Dirigent protein" evidence="4">
    <location>
        <begin position="27"/>
        <end position="229"/>
    </location>
</feature>
<reference evidence="5" key="2">
    <citation type="submission" date="2023-06" db="EMBL/GenBank/DDBJ databases">
        <authorList>
            <person name="Ma L."/>
            <person name="Liu K.-W."/>
            <person name="Li Z."/>
            <person name="Hsiao Y.-Y."/>
            <person name="Qi Y."/>
            <person name="Fu T."/>
            <person name="Tang G."/>
            <person name="Zhang D."/>
            <person name="Sun W.-H."/>
            <person name="Liu D.-K."/>
            <person name="Li Y."/>
            <person name="Chen G.-Z."/>
            <person name="Liu X.-D."/>
            <person name="Liao X.-Y."/>
            <person name="Jiang Y.-T."/>
            <person name="Yu X."/>
            <person name="Hao Y."/>
            <person name="Huang J."/>
            <person name="Zhao X.-W."/>
            <person name="Ke S."/>
            <person name="Chen Y.-Y."/>
            <person name="Wu W.-L."/>
            <person name="Hsu J.-L."/>
            <person name="Lin Y.-F."/>
            <person name="Huang M.-D."/>
            <person name="Li C.-Y."/>
            <person name="Huang L."/>
            <person name="Wang Z.-W."/>
            <person name="Zhao X."/>
            <person name="Zhong W.-Y."/>
            <person name="Peng D.-H."/>
            <person name="Ahmad S."/>
            <person name="Lan S."/>
            <person name="Zhang J.-S."/>
            <person name="Tsai W.-C."/>
            <person name="Van De Peer Y."/>
            <person name="Liu Z.-J."/>
        </authorList>
    </citation>
    <scope>NUCLEOTIDE SEQUENCE</scope>
    <source>
        <strain evidence="5">CP</strain>
        <tissue evidence="5">Leaves</tissue>
    </source>
</reference>
<dbReference type="InterPro" id="IPR004265">
    <property type="entry name" value="Dirigent"/>
</dbReference>
<proteinExistence type="inferred from homology"/>
<keyword evidence="6" id="KW-1185">Reference proteome</keyword>
<dbReference type="AlphaFoldDB" id="A0AAV9C4B1"/>
<comment type="caution">
    <text evidence="5">The sequence shown here is derived from an EMBL/GenBank/DDBJ whole genome shotgun (WGS) entry which is preliminary data.</text>
</comment>
<dbReference type="GO" id="GO:0048046">
    <property type="term" value="C:apoplast"/>
    <property type="evidence" value="ECO:0007669"/>
    <property type="project" value="UniProtKB-SubCell"/>
</dbReference>
<dbReference type="Proteomes" id="UP001180020">
    <property type="component" value="Unassembled WGS sequence"/>
</dbReference>
<evidence type="ECO:0000256" key="4">
    <source>
        <dbReference type="RuleBase" id="RU363099"/>
    </source>
</evidence>
<gene>
    <name evidence="5" type="ORF">QJS10_CPB21g00199</name>
</gene>
<keyword evidence="4" id="KW-0052">Apoplast</keyword>
<comment type="function">
    <text evidence="4">Dirigent proteins impart stereoselectivity on the phenoxy radical-coupling reaction, yielding optically active lignans from two molecules of coniferyl alcohol in the biosynthesis of lignans, flavonolignans, and alkaloids and thus plays a central role in plant secondary metabolism.</text>
</comment>
<evidence type="ECO:0000256" key="2">
    <source>
        <dbReference type="ARBA" id="ARBA00011738"/>
    </source>
</evidence>
<comment type="subcellular location">
    <subcellularLocation>
        <location evidence="4">Secreted</location>
        <location evidence="4">Extracellular space</location>
        <location evidence="4">Apoplast</location>
    </subcellularLocation>
</comment>
<protein>
    <recommendedName>
        <fullName evidence="4">Dirigent protein</fullName>
    </recommendedName>
</protein>
<evidence type="ECO:0000313" key="5">
    <source>
        <dbReference type="EMBL" id="KAK1283918.1"/>
    </source>
</evidence>
<organism evidence="5 6">
    <name type="scientific">Acorus calamus</name>
    <name type="common">Sweet flag</name>
    <dbReference type="NCBI Taxonomy" id="4465"/>
    <lineage>
        <taxon>Eukaryota</taxon>
        <taxon>Viridiplantae</taxon>
        <taxon>Streptophyta</taxon>
        <taxon>Embryophyta</taxon>
        <taxon>Tracheophyta</taxon>
        <taxon>Spermatophyta</taxon>
        <taxon>Magnoliopsida</taxon>
        <taxon>Liliopsida</taxon>
        <taxon>Acoraceae</taxon>
        <taxon>Acorus</taxon>
    </lineage>
</organism>
<accession>A0AAV9C4B1</accession>
<reference evidence="5" key="1">
    <citation type="journal article" date="2023" name="Nat. Commun.">
        <title>Diploid and tetraploid genomes of Acorus and the evolution of monocots.</title>
        <authorList>
            <person name="Ma L."/>
            <person name="Liu K.W."/>
            <person name="Li Z."/>
            <person name="Hsiao Y.Y."/>
            <person name="Qi Y."/>
            <person name="Fu T."/>
            <person name="Tang G.D."/>
            <person name="Zhang D."/>
            <person name="Sun W.H."/>
            <person name="Liu D.K."/>
            <person name="Li Y."/>
            <person name="Chen G.Z."/>
            <person name="Liu X.D."/>
            <person name="Liao X.Y."/>
            <person name="Jiang Y.T."/>
            <person name="Yu X."/>
            <person name="Hao Y."/>
            <person name="Huang J."/>
            <person name="Zhao X.W."/>
            <person name="Ke S."/>
            <person name="Chen Y.Y."/>
            <person name="Wu W.L."/>
            <person name="Hsu J.L."/>
            <person name="Lin Y.F."/>
            <person name="Huang M.D."/>
            <person name="Li C.Y."/>
            <person name="Huang L."/>
            <person name="Wang Z.W."/>
            <person name="Zhao X."/>
            <person name="Zhong W.Y."/>
            <person name="Peng D.H."/>
            <person name="Ahmad S."/>
            <person name="Lan S."/>
            <person name="Zhang J.S."/>
            <person name="Tsai W.C."/>
            <person name="Van de Peer Y."/>
            <person name="Liu Z.J."/>
        </authorList>
    </citation>
    <scope>NUCLEOTIDE SEQUENCE</scope>
    <source>
        <strain evidence="5">CP</strain>
    </source>
</reference>
<dbReference type="Gene3D" id="2.40.480.10">
    <property type="entry name" value="Allene oxide cyclase-like"/>
    <property type="match status" value="1"/>
</dbReference>